<evidence type="ECO:0000313" key="2">
    <source>
        <dbReference type="Proteomes" id="UP000800096"/>
    </source>
</evidence>
<protein>
    <submittedName>
        <fullName evidence="1">Uncharacterized protein</fullName>
    </submittedName>
</protein>
<gene>
    <name evidence="1" type="ORF">BDU57DRAFT_522643</name>
</gene>
<dbReference type="Proteomes" id="UP000800096">
    <property type="component" value="Unassembled WGS sequence"/>
</dbReference>
<evidence type="ECO:0000313" key="1">
    <source>
        <dbReference type="EMBL" id="KAF1912402.1"/>
    </source>
</evidence>
<name>A0A6A5QAK0_AMPQU</name>
<organism evidence="1 2">
    <name type="scientific">Ampelomyces quisqualis</name>
    <name type="common">Powdery mildew agent</name>
    <dbReference type="NCBI Taxonomy" id="50730"/>
    <lineage>
        <taxon>Eukaryota</taxon>
        <taxon>Fungi</taxon>
        <taxon>Dikarya</taxon>
        <taxon>Ascomycota</taxon>
        <taxon>Pezizomycotina</taxon>
        <taxon>Dothideomycetes</taxon>
        <taxon>Pleosporomycetidae</taxon>
        <taxon>Pleosporales</taxon>
        <taxon>Pleosporineae</taxon>
        <taxon>Phaeosphaeriaceae</taxon>
        <taxon>Ampelomyces</taxon>
    </lineage>
</organism>
<accession>A0A6A5QAK0</accession>
<reference evidence="1" key="1">
    <citation type="journal article" date="2020" name="Stud. Mycol.">
        <title>101 Dothideomycetes genomes: a test case for predicting lifestyles and emergence of pathogens.</title>
        <authorList>
            <person name="Haridas S."/>
            <person name="Albert R."/>
            <person name="Binder M."/>
            <person name="Bloem J."/>
            <person name="Labutti K."/>
            <person name="Salamov A."/>
            <person name="Andreopoulos B."/>
            <person name="Baker S."/>
            <person name="Barry K."/>
            <person name="Bills G."/>
            <person name="Bluhm B."/>
            <person name="Cannon C."/>
            <person name="Castanera R."/>
            <person name="Culley D."/>
            <person name="Daum C."/>
            <person name="Ezra D."/>
            <person name="Gonzalez J."/>
            <person name="Henrissat B."/>
            <person name="Kuo A."/>
            <person name="Liang C."/>
            <person name="Lipzen A."/>
            <person name="Lutzoni F."/>
            <person name="Magnuson J."/>
            <person name="Mondo S."/>
            <person name="Nolan M."/>
            <person name="Ohm R."/>
            <person name="Pangilinan J."/>
            <person name="Park H.-J."/>
            <person name="Ramirez L."/>
            <person name="Alfaro M."/>
            <person name="Sun H."/>
            <person name="Tritt A."/>
            <person name="Yoshinaga Y."/>
            <person name="Zwiers L.-H."/>
            <person name="Turgeon B."/>
            <person name="Goodwin S."/>
            <person name="Spatafora J."/>
            <person name="Crous P."/>
            <person name="Grigoriev I."/>
        </authorList>
    </citation>
    <scope>NUCLEOTIDE SEQUENCE</scope>
    <source>
        <strain evidence="1">HMLAC05119</strain>
    </source>
</reference>
<keyword evidence="2" id="KW-1185">Reference proteome</keyword>
<sequence length="88" mass="9515">MSPHSVSLQPSEIGPRTCLVFLLRLEPAQGGEDVQIYPVHAVLVQHIPTHVLTPFEILHSMLGSGPNAEFSRCFTAVLLTQLASAALK</sequence>
<proteinExistence type="predicted"/>
<dbReference type="AlphaFoldDB" id="A0A6A5QAK0"/>
<dbReference type="EMBL" id="ML979140">
    <property type="protein sequence ID" value="KAF1912402.1"/>
    <property type="molecule type" value="Genomic_DNA"/>
</dbReference>